<protein>
    <submittedName>
        <fullName evidence="3">Uncharacterized protein</fullName>
    </submittedName>
</protein>
<dbReference type="EMBL" id="NMPR01000132">
    <property type="protein sequence ID" value="KAA8629539.1"/>
    <property type="molecule type" value="Genomic_DNA"/>
</dbReference>
<name>A0A8S8ZIU8_SORMA</name>
<gene>
    <name evidence="3" type="ORF">SMACR_06059</name>
</gene>
<comment type="caution">
    <text evidence="3">The sequence shown here is derived from an EMBL/GenBank/DDBJ whole genome shotgun (WGS) entry which is preliminary data.</text>
</comment>
<feature type="coiled-coil region" evidence="1">
    <location>
        <begin position="207"/>
        <end position="234"/>
    </location>
</feature>
<evidence type="ECO:0000256" key="1">
    <source>
        <dbReference type="SAM" id="Coils"/>
    </source>
</evidence>
<organism evidence="3 4">
    <name type="scientific">Sordaria macrospora</name>
    <dbReference type="NCBI Taxonomy" id="5147"/>
    <lineage>
        <taxon>Eukaryota</taxon>
        <taxon>Fungi</taxon>
        <taxon>Dikarya</taxon>
        <taxon>Ascomycota</taxon>
        <taxon>Pezizomycotina</taxon>
        <taxon>Sordariomycetes</taxon>
        <taxon>Sordariomycetidae</taxon>
        <taxon>Sordariales</taxon>
        <taxon>Sordariaceae</taxon>
        <taxon>Sordaria</taxon>
    </lineage>
</organism>
<keyword evidence="1" id="KW-0175">Coiled coil</keyword>
<accession>A0A8S8ZIU8</accession>
<reference evidence="3 4" key="1">
    <citation type="submission" date="2017-07" db="EMBL/GenBank/DDBJ databases">
        <title>Genome sequence of the Sordaria macrospora wild type strain R19027.</title>
        <authorList>
            <person name="Nowrousian M."/>
            <person name="Teichert I."/>
            <person name="Kueck U."/>
        </authorList>
    </citation>
    <scope>NUCLEOTIDE SEQUENCE [LARGE SCALE GENOMIC DNA]</scope>
    <source>
        <strain evidence="3 4">R19027</strain>
        <tissue evidence="3">Mycelium</tissue>
    </source>
</reference>
<evidence type="ECO:0000313" key="4">
    <source>
        <dbReference type="Proteomes" id="UP000433876"/>
    </source>
</evidence>
<evidence type="ECO:0000256" key="2">
    <source>
        <dbReference type="SAM" id="MobiDB-lite"/>
    </source>
</evidence>
<dbReference type="Proteomes" id="UP000433876">
    <property type="component" value="Unassembled WGS sequence"/>
</dbReference>
<dbReference type="SUPFAM" id="SSF57997">
    <property type="entry name" value="Tropomyosin"/>
    <property type="match status" value="1"/>
</dbReference>
<evidence type="ECO:0000313" key="3">
    <source>
        <dbReference type="EMBL" id="KAA8629539.1"/>
    </source>
</evidence>
<feature type="compositionally biased region" description="Polar residues" evidence="2">
    <location>
        <begin position="1"/>
        <end position="13"/>
    </location>
</feature>
<dbReference type="VEuPathDB" id="FungiDB:SMAC_06059"/>
<sequence length="255" mass="27936">MGYNNNSALTSTRRSVRERKSGCRLQADQHETAEGSNGVAGSSSEDVQDGLVTAVGHLDLKAVMQAADNLTAKVNQQAFSIRNNEFQIGKQGATIKDHANKHDAQLHRIDRVETKLSDVDSKVKAAVEKDSGNNVRIGQLERHVQRENKSLWEALTGETLKSKQLNQVQKGLTTTTSNLAATQYRLGTTDRNLAATNQALGTTRKELRANSDKVASMEAELAATRNETASMKAQFEFLKQRFEALEAVGVSHMED</sequence>
<feature type="region of interest" description="Disordered" evidence="2">
    <location>
        <begin position="1"/>
        <end position="45"/>
    </location>
</feature>
<proteinExistence type="predicted"/>
<dbReference type="AlphaFoldDB" id="A0A8S8ZIU8"/>